<feature type="coiled-coil region" evidence="1">
    <location>
        <begin position="219"/>
        <end position="246"/>
    </location>
</feature>
<feature type="region of interest" description="Disordered" evidence="2">
    <location>
        <begin position="1"/>
        <end position="23"/>
    </location>
</feature>
<keyword evidence="4" id="KW-1185">Reference proteome</keyword>
<evidence type="ECO:0000256" key="1">
    <source>
        <dbReference type="SAM" id="Coils"/>
    </source>
</evidence>
<comment type="caution">
    <text evidence="3">The sequence shown here is derived from an EMBL/GenBank/DDBJ whole genome shotgun (WGS) entry which is preliminary data.</text>
</comment>
<proteinExistence type="predicted"/>
<dbReference type="EMBL" id="PZQS01000003">
    <property type="protein sequence ID" value="PVD34964.1"/>
    <property type="molecule type" value="Genomic_DNA"/>
</dbReference>
<dbReference type="Proteomes" id="UP000245119">
    <property type="component" value="Linkage Group LG3"/>
</dbReference>
<feature type="region of interest" description="Disordered" evidence="2">
    <location>
        <begin position="270"/>
        <end position="293"/>
    </location>
</feature>
<feature type="region of interest" description="Disordered" evidence="2">
    <location>
        <begin position="52"/>
        <end position="85"/>
    </location>
</feature>
<evidence type="ECO:0000256" key="2">
    <source>
        <dbReference type="SAM" id="MobiDB-lite"/>
    </source>
</evidence>
<name>A0A2T7PNF7_POMCA</name>
<sequence length="331" mass="36300">MTGTLSPGSLSTGPSEHSFQTSAFGSADPAFLSHQTSKGISSGNGLLAELFGKQDQNPGVPKSLSDPQHDCTATPNSRPWGSSDSSLLEQSILENILKGRAQDPSNVLGRKSYFSDEGDSLQFSTDRDLDCWQQNIIMQDARESAKKARVQVPDKVAYGDWSVGRRPPGELEELKMFSAQLRGKHQYMEQCLALQDGLLQRLEVALKGHNPAPHTAAFLHRLHQRLTEIKANRVQQEEELQAIKARFQQQLQHELQAASTRRLAIVSPLPRPTAATQSHTASSSTPTQTMDMECSAGAFGSSREDFVRKTDGADAKTDFHDMSLINSLKTD</sequence>
<reference evidence="3 4" key="1">
    <citation type="submission" date="2018-04" db="EMBL/GenBank/DDBJ databases">
        <title>The genome of golden apple snail Pomacea canaliculata provides insight into stress tolerance and invasive adaptation.</title>
        <authorList>
            <person name="Liu C."/>
            <person name="Liu B."/>
            <person name="Ren Y."/>
            <person name="Zhang Y."/>
            <person name="Wang H."/>
            <person name="Li S."/>
            <person name="Jiang F."/>
            <person name="Yin L."/>
            <person name="Zhang G."/>
            <person name="Qian W."/>
            <person name="Fan W."/>
        </authorList>
    </citation>
    <scope>NUCLEOTIDE SEQUENCE [LARGE SCALE GENOMIC DNA]</scope>
    <source>
        <strain evidence="3">SZHN2017</strain>
        <tissue evidence="3">Muscle</tissue>
    </source>
</reference>
<evidence type="ECO:0000313" key="3">
    <source>
        <dbReference type="EMBL" id="PVD34964.1"/>
    </source>
</evidence>
<protein>
    <submittedName>
        <fullName evidence="3">Uncharacterized protein</fullName>
    </submittedName>
</protein>
<accession>A0A2T7PNF7</accession>
<dbReference type="AlphaFoldDB" id="A0A2T7PNF7"/>
<keyword evidence="1" id="KW-0175">Coiled coil</keyword>
<feature type="compositionally biased region" description="Polar residues" evidence="2">
    <location>
        <begin position="71"/>
        <end position="85"/>
    </location>
</feature>
<organism evidence="3 4">
    <name type="scientific">Pomacea canaliculata</name>
    <name type="common">Golden apple snail</name>
    <dbReference type="NCBI Taxonomy" id="400727"/>
    <lineage>
        <taxon>Eukaryota</taxon>
        <taxon>Metazoa</taxon>
        <taxon>Spiralia</taxon>
        <taxon>Lophotrochozoa</taxon>
        <taxon>Mollusca</taxon>
        <taxon>Gastropoda</taxon>
        <taxon>Caenogastropoda</taxon>
        <taxon>Architaenioglossa</taxon>
        <taxon>Ampullarioidea</taxon>
        <taxon>Ampullariidae</taxon>
        <taxon>Pomacea</taxon>
    </lineage>
</organism>
<evidence type="ECO:0000313" key="4">
    <source>
        <dbReference type="Proteomes" id="UP000245119"/>
    </source>
</evidence>
<gene>
    <name evidence="3" type="ORF">C0Q70_06245</name>
</gene>
<feature type="compositionally biased region" description="Low complexity" evidence="2">
    <location>
        <begin position="272"/>
        <end position="289"/>
    </location>
</feature>